<comment type="caution">
    <text evidence="1">The sequence shown here is derived from an EMBL/GenBank/DDBJ whole genome shotgun (WGS) entry which is preliminary data.</text>
</comment>
<reference evidence="1" key="1">
    <citation type="submission" date="2019-07" db="EMBL/GenBank/DDBJ databases">
        <authorList>
            <person name="Dittberner H."/>
        </authorList>
    </citation>
    <scope>NUCLEOTIDE SEQUENCE [LARGE SCALE GENOMIC DNA]</scope>
</reference>
<dbReference type="InterPro" id="IPR012677">
    <property type="entry name" value="Nucleotide-bd_a/b_plait_sf"/>
</dbReference>
<sequence length="130" mass="14354">MAPTPARTDEYNPSRMKDRASRQIFFVSGYDTWLPADCVPSALSTVFSSCGEIIYTSILPSSTFVCISGEGALEKALELSGSDVGGWTVVVKPEPTPNRNNQKEEDIIIGMPCLLCTMNDTDHFDYPRPW</sequence>
<dbReference type="Proteomes" id="UP000489600">
    <property type="component" value="Unassembled WGS sequence"/>
</dbReference>
<organism evidence="1 2">
    <name type="scientific">Arabis nemorensis</name>
    <dbReference type="NCBI Taxonomy" id="586526"/>
    <lineage>
        <taxon>Eukaryota</taxon>
        <taxon>Viridiplantae</taxon>
        <taxon>Streptophyta</taxon>
        <taxon>Embryophyta</taxon>
        <taxon>Tracheophyta</taxon>
        <taxon>Spermatophyta</taxon>
        <taxon>Magnoliopsida</taxon>
        <taxon>eudicotyledons</taxon>
        <taxon>Gunneridae</taxon>
        <taxon>Pentapetalae</taxon>
        <taxon>rosids</taxon>
        <taxon>malvids</taxon>
        <taxon>Brassicales</taxon>
        <taxon>Brassicaceae</taxon>
        <taxon>Arabideae</taxon>
        <taxon>Arabis</taxon>
    </lineage>
</organism>
<dbReference type="GO" id="GO:0003676">
    <property type="term" value="F:nucleic acid binding"/>
    <property type="evidence" value="ECO:0007669"/>
    <property type="project" value="InterPro"/>
</dbReference>
<protein>
    <recommendedName>
        <fullName evidence="3">RRM Nup35-type domain-containing protein</fullName>
    </recommendedName>
</protein>
<dbReference type="AlphaFoldDB" id="A0A565BWK7"/>
<accession>A0A565BWK7</accession>
<dbReference type="EMBL" id="CABITT030000005">
    <property type="protein sequence ID" value="VVB05789.1"/>
    <property type="molecule type" value="Genomic_DNA"/>
</dbReference>
<evidence type="ECO:0000313" key="2">
    <source>
        <dbReference type="Proteomes" id="UP000489600"/>
    </source>
</evidence>
<dbReference type="InterPro" id="IPR035979">
    <property type="entry name" value="RBD_domain_sf"/>
</dbReference>
<dbReference type="SUPFAM" id="SSF54928">
    <property type="entry name" value="RNA-binding domain, RBD"/>
    <property type="match status" value="1"/>
</dbReference>
<proteinExistence type="predicted"/>
<gene>
    <name evidence="1" type="ORF">ANE_LOCUS16233</name>
</gene>
<dbReference type="Gene3D" id="3.30.70.330">
    <property type="match status" value="1"/>
</dbReference>
<dbReference type="OrthoDB" id="1107269at2759"/>
<name>A0A565BWK7_9BRAS</name>
<evidence type="ECO:0008006" key="3">
    <source>
        <dbReference type="Google" id="ProtNLM"/>
    </source>
</evidence>
<keyword evidence="2" id="KW-1185">Reference proteome</keyword>
<evidence type="ECO:0000313" key="1">
    <source>
        <dbReference type="EMBL" id="VVB05789.1"/>
    </source>
</evidence>